<comment type="similarity">
    <text evidence="2">Belongs to the cytochrome P450 family.</text>
</comment>
<dbReference type="InterPro" id="IPR036396">
    <property type="entry name" value="Cyt_P450_sf"/>
</dbReference>
<protein>
    <submittedName>
        <fullName evidence="8">Uncharacterized protein</fullName>
    </submittedName>
</protein>
<dbReference type="Proteomes" id="UP001152607">
    <property type="component" value="Unassembled WGS sequence"/>
</dbReference>
<organism evidence="8 9">
    <name type="scientific">Periconia digitata</name>
    <dbReference type="NCBI Taxonomy" id="1303443"/>
    <lineage>
        <taxon>Eukaryota</taxon>
        <taxon>Fungi</taxon>
        <taxon>Dikarya</taxon>
        <taxon>Ascomycota</taxon>
        <taxon>Pezizomycotina</taxon>
        <taxon>Dothideomycetes</taxon>
        <taxon>Pleosporomycetidae</taxon>
        <taxon>Pleosporales</taxon>
        <taxon>Massarineae</taxon>
        <taxon>Periconiaceae</taxon>
        <taxon>Periconia</taxon>
    </lineage>
</organism>
<evidence type="ECO:0000256" key="2">
    <source>
        <dbReference type="ARBA" id="ARBA00010617"/>
    </source>
</evidence>
<evidence type="ECO:0000313" key="9">
    <source>
        <dbReference type="Proteomes" id="UP001152607"/>
    </source>
</evidence>
<dbReference type="PANTHER" id="PTHR46206">
    <property type="entry name" value="CYTOCHROME P450"/>
    <property type="match status" value="1"/>
</dbReference>
<keyword evidence="5" id="KW-0560">Oxidoreductase</keyword>
<dbReference type="AlphaFoldDB" id="A0A9W4USD4"/>
<accession>A0A9W4USD4</accession>
<comment type="cofactor">
    <cofactor evidence="1">
        <name>heme</name>
        <dbReference type="ChEBI" id="CHEBI:30413"/>
    </cofactor>
</comment>
<comment type="caution">
    <text evidence="8">The sequence shown here is derived from an EMBL/GenBank/DDBJ whole genome shotgun (WGS) entry which is preliminary data.</text>
</comment>
<evidence type="ECO:0000256" key="3">
    <source>
        <dbReference type="ARBA" id="ARBA00022617"/>
    </source>
</evidence>
<reference evidence="8" key="1">
    <citation type="submission" date="2023-01" db="EMBL/GenBank/DDBJ databases">
        <authorList>
            <person name="Van Ghelder C."/>
            <person name="Rancurel C."/>
        </authorList>
    </citation>
    <scope>NUCLEOTIDE SEQUENCE</scope>
    <source>
        <strain evidence="8">CNCM I-4278</strain>
    </source>
</reference>
<sequence length="250" mass="28827">MRFFPATMAQLDFAKHGTKIFNRAKKQFPGQPFRMITNVGDTLVLPPRFANLIQNNKTLNFSQTVVRDFHAHVPGFQPLGLIDHQGQILQNIIKKRLVTLLHTITRPVESETAFAVHLIFGDTSEWKEAGIQDASLDLIARVACRAFLGEELCRNKEWLVITKNYTRDGFRAAQQLSTMPERFKFLLPIFSRKCRVVRDQARRAQEIIKSVIENRRRAKEQAHKKNDPQSVPEFNDAMMRLSGESWTVRV</sequence>
<keyword evidence="4" id="KW-0479">Metal-binding</keyword>
<evidence type="ECO:0000256" key="6">
    <source>
        <dbReference type="ARBA" id="ARBA00023004"/>
    </source>
</evidence>
<dbReference type="GO" id="GO:0004497">
    <property type="term" value="F:monooxygenase activity"/>
    <property type="evidence" value="ECO:0007669"/>
    <property type="project" value="UniProtKB-KW"/>
</dbReference>
<dbReference type="GO" id="GO:0020037">
    <property type="term" value="F:heme binding"/>
    <property type="evidence" value="ECO:0007669"/>
    <property type="project" value="InterPro"/>
</dbReference>
<keyword evidence="6" id="KW-0408">Iron</keyword>
<keyword evidence="9" id="KW-1185">Reference proteome</keyword>
<dbReference type="Gene3D" id="1.10.630.10">
    <property type="entry name" value="Cytochrome P450"/>
    <property type="match status" value="1"/>
</dbReference>
<dbReference type="GO" id="GO:0016705">
    <property type="term" value="F:oxidoreductase activity, acting on paired donors, with incorporation or reduction of molecular oxygen"/>
    <property type="evidence" value="ECO:0007669"/>
    <property type="project" value="InterPro"/>
</dbReference>
<proteinExistence type="inferred from homology"/>
<evidence type="ECO:0000256" key="7">
    <source>
        <dbReference type="ARBA" id="ARBA00023033"/>
    </source>
</evidence>
<dbReference type="EMBL" id="CAOQHR010000010">
    <property type="protein sequence ID" value="CAI6340091.1"/>
    <property type="molecule type" value="Genomic_DNA"/>
</dbReference>
<dbReference type="PANTHER" id="PTHR46206:SF2">
    <property type="entry name" value="CYTOCHROME P450 MONOOXYGENASE AUSG-RELATED"/>
    <property type="match status" value="1"/>
</dbReference>
<gene>
    <name evidence="8" type="ORF">PDIGIT_LOCUS13260</name>
</gene>
<evidence type="ECO:0000256" key="5">
    <source>
        <dbReference type="ARBA" id="ARBA00023002"/>
    </source>
</evidence>
<evidence type="ECO:0000313" key="8">
    <source>
        <dbReference type="EMBL" id="CAI6340091.1"/>
    </source>
</evidence>
<evidence type="ECO:0000256" key="1">
    <source>
        <dbReference type="ARBA" id="ARBA00001971"/>
    </source>
</evidence>
<dbReference type="SUPFAM" id="SSF48264">
    <property type="entry name" value="Cytochrome P450"/>
    <property type="match status" value="1"/>
</dbReference>
<dbReference type="GO" id="GO:0005506">
    <property type="term" value="F:iron ion binding"/>
    <property type="evidence" value="ECO:0007669"/>
    <property type="project" value="InterPro"/>
</dbReference>
<keyword evidence="3" id="KW-0349">Heme</keyword>
<evidence type="ECO:0000256" key="4">
    <source>
        <dbReference type="ARBA" id="ARBA00022723"/>
    </source>
</evidence>
<dbReference type="OrthoDB" id="1844152at2759"/>
<name>A0A9W4USD4_9PLEO</name>
<keyword evidence="7" id="KW-0503">Monooxygenase</keyword>